<dbReference type="EMBL" id="BLVO01000005">
    <property type="protein sequence ID" value="GFM32354.1"/>
    <property type="molecule type" value="Genomic_DNA"/>
</dbReference>
<evidence type="ECO:0000313" key="6">
    <source>
        <dbReference type="Proteomes" id="UP000503840"/>
    </source>
</evidence>
<keyword evidence="6" id="KW-1185">Reference proteome</keyword>
<feature type="region of interest" description="Disordered" evidence="2">
    <location>
        <begin position="114"/>
        <end position="149"/>
    </location>
</feature>
<sequence>MSNPLDTQVLNARMSGQDLIRRKQEIDSLRQRLADPNAKDKKLREAVEGFEAIFVQKIWQQMRANVPKEGYLHSKDEEFWQGMFDQELSKKLTAAGGIGLSDMLYEQLQNKLGDASRTTAPSRVNSPMPLEPLRAADRPAPAADKPAESVYDEDPLYTPLEQNGAQQPVVPLQPGAQQKHPAHQQGAAAGVDTSANVSVNTSANASAVRSRDLGEDTMPVSDENAPEFRSRRGAVPPQFSAQDGEAMSRVERLAKTIVNDAKEAETVEQAYKPSGGGLERPEILSRPVSTRLRSSSGVGGPINRDPDMGMLNWPLPGRITSDFGWRKDPFTGGREWHAGVDIAGDVGDPIAAAWDGKVVFAGEHEGYGNLVVLQHEGGWQSYYGHASKLTVQAGDEIRSGRKIAEVGSTGRSTGPHLHFEIRQGELAWNPEQVRNRLLAGLSVGRRS</sequence>
<feature type="domain" description="Flagellar protein FlgJ N-terminal" evidence="4">
    <location>
        <begin position="60"/>
        <end position="107"/>
    </location>
</feature>
<organism evidence="5 6">
    <name type="scientific">Desulfovibrio subterraneus</name>
    <dbReference type="NCBI Taxonomy" id="2718620"/>
    <lineage>
        <taxon>Bacteria</taxon>
        <taxon>Pseudomonadati</taxon>
        <taxon>Thermodesulfobacteriota</taxon>
        <taxon>Desulfovibrionia</taxon>
        <taxon>Desulfovibrionales</taxon>
        <taxon>Desulfovibrionaceae</taxon>
        <taxon>Desulfovibrio</taxon>
    </lineage>
</organism>
<name>A0A7J0BGY9_9BACT</name>
<evidence type="ECO:0000256" key="2">
    <source>
        <dbReference type="SAM" id="MobiDB-lite"/>
    </source>
</evidence>
<evidence type="ECO:0008006" key="7">
    <source>
        <dbReference type="Google" id="ProtNLM"/>
    </source>
</evidence>
<feature type="region of interest" description="Disordered" evidence="2">
    <location>
        <begin position="171"/>
        <end position="247"/>
    </location>
</feature>
<evidence type="ECO:0000256" key="1">
    <source>
        <dbReference type="ARBA" id="ARBA00022729"/>
    </source>
</evidence>
<reference evidence="5 6" key="1">
    <citation type="submission" date="2020-05" db="EMBL/GenBank/DDBJ databases">
        <title>Draft genome sequence of Desulfovibrio sp. strain HN2T.</title>
        <authorList>
            <person name="Ueno A."/>
            <person name="Tamazawa S."/>
            <person name="Tamamura S."/>
            <person name="Murakami T."/>
            <person name="Kiyama T."/>
            <person name="Inomata H."/>
            <person name="Amano Y."/>
            <person name="Miyakawa K."/>
            <person name="Tamaki H."/>
            <person name="Naganuma T."/>
            <person name="Kaneko K."/>
        </authorList>
    </citation>
    <scope>NUCLEOTIDE SEQUENCE [LARGE SCALE GENOMIC DNA]</scope>
    <source>
        <strain evidence="5 6">HN2</strain>
    </source>
</reference>
<dbReference type="InterPro" id="IPR016047">
    <property type="entry name" value="M23ase_b-sheet_dom"/>
</dbReference>
<keyword evidence="1" id="KW-0732">Signal</keyword>
<feature type="compositionally biased region" description="Polar residues" evidence="2">
    <location>
        <begin position="193"/>
        <end position="207"/>
    </location>
</feature>
<dbReference type="Proteomes" id="UP000503840">
    <property type="component" value="Unassembled WGS sequence"/>
</dbReference>
<feature type="compositionally biased region" description="Polar residues" evidence="2">
    <location>
        <begin position="116"/>
        <end position="125"/>
    </location>
</feature>
<dbReference type="RefSeq" id="WP_243452057.1">
    <property type="nucleotide sequence ID" value="NZ_BLVO01000005.1"/>
</dbReference>
<dbReference type="AlphaFoldDB" id="A0A7J0BGY9"/>
<dbReference type="Gene3D" id="2.70.70.10">
    <property type="entry name" value="Glucose Permease (Domain IIA)"/>
    <property type="match status" value="1"/>
</dbReference>
<evidence type="ECO:0000313" key="5">
    <source>
        <dbReference type="EMBL" id="GFM32354.1"/>
    </source>
</evidence>
<gene>
    <name evidence="5" type="ORF">DSM101010T_07190</name>
</gene>
<dbReference type="Pfam" id="PF01551">
    <property type="entry name" value="Peptidase_M23"/>
    <property type="match status" value="1"/>
</dbReference>
<feature type="domain" description="M23ase beta-sheet core" evidence="3">
    <location>
        <begin position="337"/>
        <end position="430"/>
    </location>
</feature>
<dbReference type="InterPro" id="IPR050570">
    <property type="entry name" value="Cell_wall_metabolism_enzyme"/>
</dbReference>
<dbReference type="InterPro" id="IPR011055">
    <property type="entry name" value="Dup_hybrid_motif"/>
</dbReference>
<comment type="caution">
    <text evidence="5">The sequence shown here is derived from an EMBL/GenBank/DDBJ whole genome shotgun (WGS) entry which is preliminary data.</text>
</comment>
<dbReference type="SUPFAM" id="SSF51261">
    <property type="entry name" value="Duplicated hybrid motif"/>
    <property type="match status" value="1"/>
</dbReference>
<dbReference type="Pfam" id="PF10135">
    <property type="entry name" value="Rod-binding"/>
    <property type="match status" value="1"/>
</dbReference>
<dbReference type="PANTHER" id="PTHR21666">
    <property type="entry name" value="PEPTIDASE-RELATED"/>
    <property type="match status" value="1"/>
</dbReference>
<accession>A0A7J0BGY9</accession>
<dbReference type="GO" id="GO:0004222">
    <property type="term" value="F:metalloendopeptidase activity"/>
    <property type="evidence" value="ECO:0007669"/>
    <property type="project" value="TreeGrafter"/>
</dbReference>
<evidence type="ECO:0000259" key="4">
    <source>
        <dbReference type="Pfam" id="PF10135"/>
    </source>
</evidence>
<dbReference type="CDD" id="cd12797">
    <property type="entry name" value="M23_peptidase"/>
    <property type="match status" value="1"/>
</dbReference>
<protein>
    <recommendedName>
        <fullName evidence="7">Peptidase M23</fullName>
    </recommendedName>
</protein>
<proteinExistence type="predicted"/>
<evidence type="ECO:0000259" key="3">
    <source>
        <dbReference type="Pfam" id="PF01551"/>
    </source>
</evidence>
<dbReference type="PANTHER" id="PTHR21666:SF289">
    <property type="entry name" value="L-ALA--D-GLU ENDOPEPTIDASE"/>
    <property type="match status" value="1"/>
</dbReference>
<dbReference type="InterPro" id="IPR019301">
    <property type="entry name" value="Flagellar_prot_FlgJ_N"/>
</dbReference>